<dbReference type="EMBL" id="SZYD01000001">
    <property type="protein sequence ID" value="KAD7476958.1"/>
    <property type="molecule type" value="Genomic_DNA"/>
</dbReference>
<feature type="domain" description="Integrase catalytic" evidence="2">
    <location>
        <begin position="299"/>
        <end position="401"/>
    </location>
</feature>
<dbReference type="SUPFAM" id="SSF53098">
    <property type="entry name" value="Ribonuclease H-like"/>
    <property type="match status" value="1"/>
</dbReference>
<dbReference type="Pfam" id="PF17919">
    <property type="entry name" value="RT_RNaseH_2"/>
    <property type="match status" value="1"/>
</dbReference>
<protein>
    <recommendedName>
        <fullName evidence="2">Integrase catalytic domain-containing protein</fullName>
    </recommendedName>
</protein>
<dbReference type="Gene3D" id="3.30.420.10">
    <property type="entry name" value="Ribonuclease H-like superfamily/Ribonuclease H"/>
    <property type="match status" value="1"/>
</dbReference>
<evidence type="ECO:0000313" key="3">
    <source>
        <dbReference type="EMBL" id="KAD7476958.1"/>
    </source>
</evidence>
<dbReference type="InterPro" id="IPR001584">
    <property type="entry name" value="Integrase_cat-core"/>
</dbReference>
<comment type="caution">
    <text evidence="3">The sequence shown here is derived from an EMBL/GenBank/DDBJ whole genome shotgun (WGS) entry which is preliminary data.</text>
</comment>
<name>A0A5N6PZ78_9ASTR</name>
<dbReference type="InterPro" id="IPR012337">
    <property type="entry name" value="RNaseH-like_sf"/>
</dbReference>
<dbReference type="Gene3D" id="3.30.70.270">
    <property type="match status" value="1"/>
</dbReference>
<dbReference type="InterPro" id="IPR043502">
    <property type="entry name" value="DNA/RNA_pol_sf"/>
</dbReference>
<dbReference type="InterPro" id="IPR041577">
    <property type="entry name" value="RT_RNaseH_2"/>
</dbReference>
<dbReference type="SUPFAM" id="SSF54160">
    <property type="entry name" value="Chromo domain-like"/>
    <property type="match status" value="1"/>
</dbReference>
<dbReference type="FunFam" id="3.30.70.270:FF:000020">
    <property type="entry name" value="Transposon Tf2-6 polyprotein-like Protein"/>
    <property type="match status" value="1"/>
</dbReference>
<evidence type="ECO:0000259" key="2">
    <source>
        <dbReference type="PROSITE" id="PS50994"/>
    </source>
</evidence>
<dbReference type="InterPro" id="IPR016197">
    <property type="entry name" value="Chromo-like_dom_sf"/>
</dbReference>
<proteinExistence type="predicted"/>
<dbReference type="AlphaFoldDB" id="A0A5N6PZ78"/>
<reference evidence="3 4" key="1">
    <citation type="submission" date="2019-05" db="EMBL/GenBank/DDBJ databases">
        <title>Mikania micrantha, genome provides insights into the molecular mechanism of rapid growth.</title>
        <authorList>
            <person name="Liu B."/>
        </authorList>
    </citation>
    <scope>NUCLEOTIDE SEQUENCE [LARGE SCALE GENOMIC DNA]</scope>
    <source>
        <strain evidence="3">NLD-2019</strain>
        <tissue evidence="3">Leaf</tissue>
    </source>
</reference>
<dbReference type="GO" id="GO:0003676">
    <property type="term" value="F:nucleic acid binding"/>
    <property type="evidence" value="ECO:0007669"/>
    <property type="project" value="InterPro"/>
</dbReference>
<dbReference type="SUPFAM" id="SSF56672">
    <property type="entry name" value="DNA/RNA polymerases"/>
    <property type="match status" value="1"/>
</dbReference>
<gene>
    <name evidence="3" type="ORF">E3N88_00094</name>
</gene>
<dbReference type="InterPro" id="IPR043128">
    <property type="entry name" value="Rev_trsase/Diguanyl_cyclase"/>
</dbReference>
<dbReference type="PANTHER" id="PTHR37984:SF5">
    <property type="entry name" value="PROTEIN NYNRIN-LIKE"/>
    <property type="match status" value="1"/>
</dbReference>
<dbReference type="InterPro" id="IPR050951">
    <property type="entry name" value="Retrovirus_Pol_polyprotein"/>
</dbReference>
<dbReference type="PROSITE" id="PS50994">
    <property type="entry name" value="INTEGRASE"/>
    <property type="match status" value="1"/>
</dbReference>
<sequence>MDPKKIEAVVQWPTPTTIKGLRGFLGLTGCYRKFIQFYGSIARPLTDLTKKNAFLWSNQAQEAFTNLKNALISAPVLALPNFSLPFMIECDASGRGIGVVLTQQNKPIAYFSKGLSDKNLAKSAYEREMMALVLERVTTPDQQNWVAKLLGYNFEIQYKPGKSNRAADALSRRDDVGVCLTLNSGPIWVQGSQLIAESKADPMLQKLGQDCQLFPEKHPGFVMKHDVLFYHNRLVIYAKSEFLPALVHECEVCQRCKAATTAPAGLLQPLNIPNVIWEELLMNFISGLPRSKGFTVILVVVDRLSKYAHFIPLKHPYTAKGVAEEVFRSQGTTLSMSSAYHPESDGQTEVVNRCLEAYLRCFAVDQPKTWAHWLPWAEFWYNSTFHSSTGQTPIETVYGRSPSTVFQYAVGEVRVEAVAQELKDRNLAIQSLKEHLGAAQNAMKQNADKKRREVYFNIGESDIVQPSQVLAVRNVQKGSGSVEEWLILWRGQLSEEATWEVADHIREQFPNLSLEVKTLKEGGGSDENAIQSQVSDSRAIEDSNKIAVGSKEKTDGLIAWVNLIRMELNPA</sequence>
<dbReference type="CDD" id="cd09274">
    <property type="entry name" value="RNase_HI_RT_Ty3"/>
    <property type="match status" value="1"/>
</dbReference>
<dbReference type="PANTHER" id="PTHR37984">
    <property type="entry name" value="PROTEIN CBG26694"/>
    <property type="match status" value="1"/>
</dbReference>
<dbReference type="GO" id="GO:0015074">
    <property type="term" value="P:DNA integration"/>
    <property type="evidence" value="ECO:0007669"/>
    <property type="project" value="InterPro"/>
</dbReference>
<accession>A0A5N6PZ78</accession>
<evidence type="ECO:0000313" key="4">
    <source>
        <dbReference type="Proteomes" id="UP000326396"/>
    </source>
</evidence>
<dbReference type="OrthoDB" id="912279at2759"/>
<keyword evidence="4" id="KW-1185">Reference proteome</keyword>
<dbReference type="GO" id="GO:0003824">
    <property type="term" value="F:catalytic activity"/>
    <property type="evidence" value="ECO:0007669"/>
    <property type="project" value="UniProtKB-KW"/>
</dbReference>
<dbReference type="InterPro" id="IPR036397">
    <property type="entry name" value="RNaseH_sf"/>
</dbReference>
<keyword evidence="1" id="KW-0511">Multifunctional enzyme</keyword>
<evidence type="ECO:0000256" key="1">
    <source>
        <dbReference type="ARBA" id="ARBA00023268"/>
    </source>
</evidence>
<organism evidence="3 4">
    <name type="scientific">Mikania micrantha</name>
    <name type="common">bitter vine</name>
    <dbReference type="NCBI Taxonomy" id="192012"/>
    <lineage>
        <taxon>Eukaryota</taxon>
        <taxon>Viridiplantae</taxon>
        <taxon>Streptophyta</taxon>
        <taxon>Embryophyta</taxon>
        <taxon>Tracheophyta</taxon>
        <taxon>Spermatophyta</taxon>
        <taxon>Magnoliopsida</taxon>
        <taxon>eudicotyledons</taxon>
        <taxon>Gunneridae</taxon>
        <taxon>Pentapetalae</taxon>
        <taxon>asterids</taxon>
        <taxon>campanulids</taxon>
        <taxon>Asterales</taxon>
        <taxon>Asteraceae</taxon>
        <taxon>Asteroideae</taxon>
        <taxon>Heliantheae alliance</taxon>
        <taxon>Eupatorieae</taxon>
        <taxon>Mikania</taxon>
    </lineage>
</organism>
<dbReference type="Proteomes" id="UP000326396">
    <property type="component" value="Linkage Group LG1"/>
</dbReference>